<evidence type="ECO:0000313" key="1">
    <source>
        <dbReference type="EMBL" id="KZT23567.1"/>
    </source>
</evidence>
<reference evidence="1 2" key="1">
    <citation type="journal article" date="2016" name="Mol. Biol. Evol.">
        <title>Comparative Genomics of Early-Diverging Mushroom-Forming Fungi Provides Insights into the Origins of Lignocellulose Decay Capabilities.</title>
        <authorList>
            <person name="Nagy L.G."/>
            <person name="Riley R."/>
            <person name="Tritt A."/>
            <person name="Adam C."/>
            <person name="Daum C."/>
            <person name="Floudas D."/>
            <person name="Sun H."/>
            <person name="Yadav J.S."/>
            <person name="Pangilinan J."/>
            <person name="Larsson K.H."/>
            <person name="Matsuura K."/>
            <person name="Barry K."/>
            <person name="Labutti K."/>
            <person name="Kuo R."/>
            <person name="Ohm R.A."/>
            <person name="Bhattacharya S.S."/>
            <person name="Shirouzu T."/>
            <person name="Yoshinaga Y."/>
            <person name="Martin F.M."/>
            <person name="Grigoriev I.V."/>
            <person name="Hibbett D.S."/>
        </authorList>
    </citation>
    <scope>NUCLEOTIDE SEQUENCE [LARGE SCALE GENOMIC DNA]</scope>
    <source>
        <strain evidence="1 2">HHB14362 ss-1</strain>
    </source>
</reference>
<dbReference type="InParanoid" id="A0A165RBB5"/>
<dbReference type="STRING" id="1314782.A0A165RBB5"/>
<proteinExistence type="predicted"/>
<name>A0A165RBB5_9AGAM</name>
<dbReference type="AlphaFoldDB" id="A0A165RBB5"/>
<dbReference type="OrthoDB" id="3171382at2759"/>
<evidence type="ECO:0000313" key="2">
    <source>
        <dbReference type="Proteomes" id="UP000076761"/>
    </source>
</evidence>
<accession>A0A165RBB5</accession>
<protein>
    <submittedName>
        <fullName evidence="1">Uncharacterized protein</fullName>
    </submittedName>
</protein>
<gene>
    <name evidence="1" type="ORF">NEOLEDRAFT_1136353</name>
</gene>
<keyword evidence="2" id="KW-1185">Reference proteome</keyword>
<sequence>MSSKPSNEEHPRTIRSITSYVPNIYVLRPPRGMYSRKTDERCFIYCTQTAAGRTNRQTPQCRSICLRKVFSHEVYKLLTIADPTLPKPKLVPIKQQIPLPREGQDPASFFFSTVDKEEDDALSKKGKDKEVRHWDQGWYLWYSRDPWAAREKISMMSLALDQQAVWEAYKSGANVKWSKGEADGFPEGSSGGWRAVGLTPAKGVPPFPDLIGETLMMPIEYPSLEPLQRMLRNVLAPTGKILNVLREHIKSGAFLELKDRLWDKAKGPDPWILARNSIQRASEFIQQIADEDDEDDKPKGL</sequence>
<organism evidence="1 2">
    <name type="scientific">Neolentinus lepideus HHB14362 ss-1</name>
    <dbReference type="NCBI Taxonomy" id="1314782"/>
    <lineage>
        <taxon>Eukaryota</taxon>
        <taxon>Fungi</taxon>
        <taxon>Dikarya</taxon>
        <taxon>Basidiomycota</taxon>
        <taxon>Agaricomycotina</taxon>
        <taxon>Agaricomycetes</taxon>
        <taxon>Gloeophyllales</taxon>
        <taxon>Gloeophyllaceae</taxon>
        <taxon>Neolentinus</taxon>
    </lineage>
</organism>
<dbReference type="Proteomes" id="UP000076761">
    <property type="component" value="Unassembled WGS sequence"/>
</dbReference>
<dbReference type="EMBL" id="KV425584">
    <property type="protein sequence ID" value="KZT23567.1"/>
    <property type="molecule type" value="Genomic_DNA"/>
</dbReference>